<organism evidence="7 8">
    <name type="scientific">Lysinimonas soli</name>
    <dbReference type="NCBI Taxonomy" id="1074233"/>
    <lineage>
        <taxon>Bacteria</taxon>
        <taxon>Bacillati</taxon>
        <taxon>Actinomycetota</taxon>
        <taxon>Actinomycetes</taxon>
        <taxon>Micrococcales</taxon>
        <taxon>Microbacteriaceae</taxon>
        <taxon>Lysinimonas</taxon>
    </lineage>
</organism>
<evidence type="ECO:0000313" key="7">
    <source>
        <dbReference type="EMBL" id="MFC5503380.1"/>
    </source>
</evidence>
<feature type="transmembrane region" description="Helical" evidence="5">
    <location>
        <begin position="376"/>
        <end position="394"/>
    </location>
</feature>
<feature type="transmembrane region" description="Helical" evidence="5">
    <location>
        <begin position="202"/>
        <end position="217"/>
    </location>
</feature>
<dbReference type="EMBL" id="JBHSMG010000004">
    <property type="protein sequence ID" value="MFC5503380.1"/>
    <property type="molecule type" value="Genomic_DNA"/>
</dbReference>
<feature type="transmembrane region" description="Helical" evidence="5">
    <location>
        <begin position="82"/>
        <end position="104"/>
    </location>
</feature>
<feature type="transmembrane region" description="Helical" evidence="5">
    <location>
        <begin position="31"/>
        <end position="50"/>
    </location>
</feature>
<feature type="transmembrane region" description="Helical" evidence="5">
    <location>
        <begin position="339"/>
        <end position="364"/>
    </location>
</feature>
<feature type="domain" description="O-antigen ligase-related" evidence="6">
    <location>
        <begin position="208"/>
        <end position="351"/>
    </location>
</feature>
<evidence type="ECO:0000256" key="1">
    <source>
        <dbReference type="ARBA" id="ARBA00004141"/>
    </source>
</evidence>
<keyword evidence="7" id="KW-0436">Ligase</keyword>
<feature type="transmembrane region" description="Helical" evidence="5">
    <location>
        <begin position="252"/>
        <end position="273"/>
    </location>
</feature>
<dbReference type="InterPro" id="IPR007016">
    <property type="entry name" value="O-antigen_ligase-rel_domated"/>
</dbReference>
<feature type="transmembrane region" description="Helical" evidence="5">
    <location>
        <begin position="59"/>
        <end position="76"/>
    </location>
</feature>
<reference evidence="8" key="1">
    <citation type="journal article" date="2019" name="Int. J. Syst. Evol. Microbiol.">
        <title>The Global Catalogue of Microorganisms (GCM) 10K type strain sequencing project: providing services to taxonomists for standard genome sequencing and annotation.</title>
        <authorList>
            <consortium name="The Broad Institute Genomics Platform"/>
            <consortium name="The Broad Institute Genome Sequencing Center for Infectious Disease"/>
            <person name="Wu L."/>
            <person name="Ma J."/>
        </authorList>
    </citation>
    <scope>NUCLEOTIDE SEQUENCE [LARGE SCALE GENOMIC DNA]</scope>
    <source>
        <strain evidence="8">CGMCC 4.6997</strain>
    </source>
</reference>
<dbReference type="PANTHER" id="PTHR37422:SF17">
    <property type="entry name" value="O-ANTIGEN LIGASE"/>
    <property type="match status" value="1"/>
</dbReference>
<evidence type="ECO:0000256" key="5">
    <source>
        <dbReference type="SAM" id="Phobius"/>
    </source>
</evidence>
<keyword evidence="4 5" id="KW-0472">Membrane</keyword>
<dbReference type="Proteomes" id="UP001596039">
    <property type="component" value="Unassembled WGS sequence"/>
</dbReference>
<feature type="transmembrane region" description="Helical" evidence="5">
    <location>
        <begin position="223"/>
        <end position="240"/>
    </location>
</feature>
<keyword evidence="2 5" id="KW-0812">Transmembrane</keyword>
<dbReference type="GO" id="GO:0016874">
    <property type="term" value="F:ligase activity"/>
    <property type="evidence" value="ECO:0007669"/>
    <property type="project" value="UniProtKB-KW"/>
</dbReference>
<feature type="transmembrane region" description="Helical" evidence="5">
    <location>
        <begin position="116"/>
        <end position="135"/>
    </location>
</feature>
<proteinExistence type="predicted"/>
<comment type="subcellular location">
    <subcellularLocation>
        <location evidence="1">Membrane</location>
        <topology evidence="1">Multi-pass membrane protein</topology>
    </subcellularLocation>
</comment>
<sequence>MSRTDTYRRWLGVVMLFTLMAGDTWRNLLSWWGWGVIAVVLLVLAIVELVRARVDLRRVPLAVYAFFALITLSLLWSDYPGATALGVLGTLATATLAVYLATVIDLEAFLRAFGLALRWLLGLSLLFEFVVAAFIRHPVLPLWVDYSQLKKIPMAYYWSRDLLFHGGQIQGVQGNSNLLALAALFALVVFAVQWVAGTASKAWLGFWAVIALITLALTRSSTVLLALAAVVLVGAFLALVRRTWGTRRRIVYGGGAAAALGIAVVGFAARGSILDLLGKSSDLTHRSEIWNRVIELANERPAAGWGWVSYWAPWVEPFRHLAVFKGVTYLQAHDAWLDVYLQLGVIGLVVFGWLVLTTLGRSWLVAVDAGPRPARLVAVFPLLITVVLIVHSIAESRLLIEIGFTLLVVAAIRSAEREPAPDA</sequence>
<evidence type="ECO:0000256" key="3">
    <source>
        <dbReference type="ARBA" id="ARBA00022989"/>
    </source>
</evidence>
<name>A0ABW0NTH2_9MICO</name>
<accession>A0ABW0NTH2</accession>
<keyword evidence="8" id="KW-1185">Reference proteome</keyword>
<feature type="transmembrane region" description="Helical" evidence="5">
    <location>
        <begin position="178"/>
        <end position="195"/>
    </location>
</feature>
<protein>
    <submittedName>
        <fullName evidence="7">O-antigen ligase family protein</fullName>
    </submittedName>
</protein>
<gene>
    <name evidence="7" type="ORF">ACFPJ4_14120</name>
</gene>
<evidence type="ECO:0000259" key="6">
    <source>
        <dbReference type="Pfam" id="PF04932"/>
    </source>
</evidence>
<evidence type="ECO:0000256" key="4">
    <source>
        <dbReference type="ARBA" id="ARBA00023136"/>
    </source>
</evidence>
<dbReference type="RefSeq" id="WP_386741091.1">
    <property type="nucleotide sequence ID" value="NZ_JBHSMG010000004.1"/>
</dbReference>
<keyword evidence="3 5" id="KW-1133">Transmembrane helix</keyword>
<dbReference type="Pfam" id="PF04932">
    <property type="entry name" value="Wzy_C"/>
    <property type="match status" value="1"/>
</dbReference>
<dbReference type="PANTHER" id="PTHR37422">
    <property type="entry name" value="TEICHURONIC ACID BIOSYNTHESIS PROTEIN TUAE"/>
    <property type="match status" value="1"/>
</dbReference>
<dbReference type="InterPro" id="IPR051533">
    <property type="entry name" value="WaaL-like"/>
</dbReference>
<evidence type="ECO:0000256" key="2">
    <source>
        <dbReference type="ARBA" id="ARBA00022692"/>
    </source>
</evidence>
<evidence type="ECO:0000313" key="8">
    <source>
        <dbReference type="Proteomes" id="UP001596039"/>
    </source>
</evidence>
<comment type="caution">
    <text evidence="7">The sequence shown here is derived from an EMBL/GenBank/DDBJ whole genome shotgun (WGS) entry which is preliminary data.</text>
</comment>